<protein>
    <recommendedName>
        <fullName evidence="4">Retrotransposon Copia-like N-terminal domain-containing protein</fullName>
    </recommendedName>
</protein>
<feature type="compositionally biased region" description="Low complexity" evidence="1">
    <location>
        <begin position="477"/>
        <end position="490"/>
    </location>
</feature>
<keyword evidence="3" id="KW-1185">Reference proteome</keyword>
<evidence type="ECO:0000313" key="2">
    <source>
        <dbReference type="EMBL" id="KAF2019300.1"/>
    </source>
</evidence>
<feature type="compositionally biased region" description="Polar residues" evidence="1">
    <location>
        <begin position="464"/>
        <end position="476"/>
    </location>
</feature>
<feature type="compositionally biased region" description="Polar residues" evidence="1">
    <location>
        <begin position="368"/>
        <end position="385"/>
    </location>
</feature>
<reference evidence="2" key="1">
    <citation type="journal article" date="2020" name="Stud. Mycol.">
        <title>101 Dothideomycetes genomes: a test case for predicting lifestyles and emergence of pathogens.</title>
        <authorList>
            <person name="Haridas S."/>
            <person name="Albert R."/>
            <person name="Binder M."/>
            <person name="Bloem J."/>
            <person name="Labutti K."/>
            <person name="Salamov A."/>
            <person name="Andreopoulos B."/>
            <person name="Baker S."/>
            <person name="Barry K."/>
            <person name="Bills G."/>
            <person name="Bluhm B."/>
            <person name="Cannon C."/>
            <person name="Castanera R."/>
            <person name="Culley D."/>
            <person name="Daum C."/>
            <person name="Ezra D."/>
            <person name="Gonzalez J."/>
            <person name="Henrissat B."/>
            <person name="Kuo A."/>
            <person name="Liang C."/>
            <person name="Lipzen A."/>
            <person name="Lutzoni F."/>
            <person name="Magnuson J."/>
            <person name="Mondo S."/>
            <person name="Nolan M."/>
            <person name="Ohm R."/>
            <person name="Pangilinan J."/>
            <person name="Park H.-J."/>
            <person name="Ramirez L."/>
            <person name="Alfaro M."/>
            <person name="Sun H."/>
            <person name="Tritt A."/>
            <person name="Yoshinaga Y."/>
            <person name="Zwiers L.-H."/>
            <person name="Turgeon B."/>
            <person name="Goodwin S."/>
            <person name="Spatafora J."/>
            <person name="Crous P."/>
            <person name="Grigoriev I."/>
        </authorList>
    </citation>
    <scope>NUCLEOTIDE SEQUENCE</scope>
    <source>
        <strain evidence="2">CBS 175.79</strain>
    </source>
</reference>
<gene>
    <name evidence="2" type="ORF">BU24DRAFT_116240</name>
</gene>
<feature type="compositionally biased region" description="Polar residues" evidence="1">
    <location>
        <begin position="230"/>
        <end position="250"/>
    </location>
</feature>
<dbReference type="RefSeq" id="XP_033387639.1">
    <property type="nucleotide sequence ID" value="XM_033520853.1"/>
</dbReference>
<dbReference type="GeneID" id="54278250"/>
<evidence type="ECO:0008006" key="4">
    <source>
        <dbReference type="Google" id="ProtNLM"/>
    </source>
</evidence>
<accession>A0A6A5Y3B7</accession>
<organism evidence="2 3">
    <name type="scientific">Aaosphaeria arxii CBS 175.79</name>
    <dbReference type="NCBI Taxonomy" id="1450172"/>
    <lineage>
        <taxon>Eukaryota</taxon>
        <taxon>Fungi</taxon>
        <taxon>Dikarya</taxon>
        <taxon>Ascomycota</taxon>
        <taxon>Pezizomycotina</taxon>
        <taxon>Dothideomycetes</taxon>
        <taxon>Pleosporomycetidae</taxon>
        <taxon>Pleosporales</taxon>
        <taxon>Pleosporales incertae sedis</taxon>
        <taxon>Aaosphaeria</taxon>
    </lineage>
</organism>
<feature type="region of interest" description="Disordered" evidence="1">
    <location>
        <begin position="355"/>
        <end position="498"/>
    </location>
</feature>
<sequence length="594" mass="65372">MSTSMSITLPGVAILTADATGAQYSRWRRGLKAAFEAKGLWEYCDGTRPMPMPASGPNFFSPVVKSNPQPELLDERKAWMKKDREIKRDIFLSISDDIKLEVFEVGPPLPPSAMKASEMIEALDQKFQSFKFEDYHHAFCHFLNLHIDQYPSVEEFNKEFQATLEDLLDHGYPLDNVQACSAYFSKLRCTQNPWVADRLKEWDTLDTAPQLANLMKECPPWTIIRPLTTKGATAPQQQADAPSDNEQLIGTPSLKADDASDSNSDISTPSLSGTSSASHSRNSSTNTVAHVRKASSDSPFTQEITVHASMEDLTDIKSFPLPIRSIPKGPTSAPMRLSMQQPLSKPDIQALPKMLAPPVNRPLPPIPGNNTAEVRSRSVSPQPTTVPIIKSPVPPSRPHTPAGRKSPTQDQAKVHPALRSRASSTSLARQPSVRHAKSPRLSPPPPPELQRPRSSSGTYALSAPRTTPDLTERPSTSRSPPKSNPFSKSPPLRRIDSTSSSVISLPLQGVPEHQDTVISGNISTTTTTTGLGLQFGPSEEQVAADTVRFSSSPPRNLMSRLSSELNDDDRRYKKRSWSIKAKLNAKRYEVKEII</sequence>
<feature type="compositionally biased region" description="Low complexity" evidence="1">
    <location>
        <begin position="417"/>
        <end position="429"/>
    </location>
</feature>
<name>A0A6A5Y3B7_9PLEO</name>
<feature type="region of interest" description="Disordered" evidence="1">
    <location>
        <begin position="321"/>
        <end position="340"/>
    </location>
</feature>
<dbReference type="Proteomes" id="UP000799778">
    <property type="component" value="Unassembled WGS sequence"/>
</dbReference>
<evidence type="ECO:0000313" key="3">
    <source>
        <dbReference type="Proteomes" id="UP000799778"/>
    </source>
</evidence>
<proteinExistence type="predicted"/>
<dbReference type="EMBL" id="ML978067">
    <property type="protein sequence ID" value="KAF2019300.1"/>
    <property type="molecule type" value="Genomic_DNA"/>
</dbReference>
<feature type="region of interest" description="Disordered" evidence="1">
    <location>
        <begin position="230"/>
        <end position="298"/>
    </location>
</feature>
<feature type="compositionally biased region" description="Low complexity" evidence="1">
    <location>
        <begin position="261"/>
        <end position="284"/>
    </location>
</feature>
<dbReference type="OrthoDB" id="3883943at2759"/>
<evidence type="ECO:0000256" key="1">
    <source>
        <dbReference type="SAM" id="MobiDB-lite"/>
    </source>
</evidence>
<dbReference type="AlphaFoldDB" id="A0A6A5Y3B7"/>